<dbReference type="GO" id="GO:0015886">
    <property type="term" value="P:heme transport"/>
    <property type="evidence" value="ECO:0007669"/>
    <property type="project" value="InterPro"/>
</dbReference>
<keyword evidence="9 12" id="KW-0201">Cytochrome c-type biogenesis</keyword>
<keyword evidence="10 12" id="KW-1133">Transmembrane helix</keyword>
<dbReference type="GO" id="GO:0017004">
    <property type="term" value="P:cytochrome complex assembly"/>
    <property type="evidence" value="ECO:0007669"/>
    <property type="project" value="UniProtKB-KW"/>
</dbReference>
<comment type="subcellular location">
    <subcellularLocation>
        <location evidence="2 12">Cell inner membrane</location>
        <topology evidence="2 12">Single-pass membrane protein</topology>
    </subcellularLocation>
</comment>
<dbReference type="EMBL" id="QKQS01000023">
    <property type="protein sequence ID" value="PZA10825.1"/>
    <property type="molecule type" value="Genomic_DNA"/>
</dbReference>
<accession>A0A323UD93</accession>
<proteinExistence type="inferred from homology"/>
<gene>
    <name evidence="13" type="primary">ccmD</name>
    <name evidence="13" type="ORF">DNX69_15900</name>
</gene>
<dbReference type="InterPro" id="IPR007078">
    <property type="entry name" value="Haem_export_protD_CcmD"/>
</dbReference>
<comment type="function">
    <text evidence="1 12">Required for the export of heme to the periplasm for the biogenesis of c-type cytochromes.</text>
</comment>
<organism evidence="13 14">
    <name type="scientific">Rhodopseudomonas palustris</name>
    <dbReference type="NCBI Taxonomy" id="1076"/>
    <lineage>
        <taxon>Bacteria</taxon>
        <taxon>Pseudomonadati</taxon>
        <taxon>Pseudomonadota</taxon>
        <taxon>Alphaproteobacteria</taxon>
        <taxon>Hyphomicrobiales</taxon>
        <taxon>Nitrobacteraceae</taxon>
        <taxon>Rhodopseudomonas</taxon>
    </lineage>
</organism>
<evidence type="ECO:0000256" key="10">
    <source>
        <dbReference type="ARBA" id="ARBA00022989"/>
    </source>
</evidence>
<keyword evidence="8 12" id="KW-0812">Transmembrane</keyword>
<keyword evidence="6 12" id="KW-1003">Cell membrane</keyword>
<evidence type="ECO:0000256" key="12">
    <source>
        <dbReference type="RuleBase" id="RU363101"/>
    </source>
</evidence>
<evidence type="ECO:0000256" key="5">
    <source>
        <dbReference type="ARBA" id="ARBA00022448"/>
    </source>
</evidence>
<evidence type="ECO:0000256" key="4">
    <source>
        <dbReference type="ARBA" id="ARBA00016461"/>
    </source>
</evidence>
<comment type="similarity">
    <text evidence="3 12">Belongs to the CcmD/CycX/HelD family.</text>
</comment>
<sequence>MFGKYADFIVSSYAATGIVVLLLIGWVVLDYRKQRARLRDLEARGAIRRSGRSATDH</sequence>
<dbReference type="AlphaFoldDB" id="A0A323UD93"/>
<keyword evidence="5 12" id="KW-0813">Transport</keyword>
<name>A0A323UD93_RHOPL</name>
<dbReference type="NCBIfam" id="TIGR03141">
    <property type="entry name" value="cytochro_ccmD"/>
    <property type="match status" value="1"/>
</dbReference>
<dbReference type="GO" id="GO:0005886">
    <property type="term" value="C:plasma membrane"/>
    <property type="evidence" value="ECO:0007669"/>
    <property type="project" value="UniProtKB-SubCell"/>
</dbReference>
<evidence type="ECO:0000313" key="13">
    <source>
        <dbReference type="EMBL" id="PZA10825.1"/>
    </source>
</evidence>
<comment type="caution">
    <text evidence="13">The sequence shown here is derived from an EMBL/GenBank/DDBJ whole genome shotgun (WGS) entry which is preliminary data.</text>
</comment>
<dbReference type="Pfam" id="PF04995">
    <property type="entry name" value="CcmD"/>
    <property type="match status" value="1"/>
</dbReference>
<reference evidence="13 14" key="1">
    <citation type="submission" date="2018-06" db="EMBL/GenBank/DDBJ databases">
        <title>Draft Whole-Genome Sequence of the purple photosynthetic bacterium Rhodospeudomonas palustris XCP.</title>
        <authorList>
            <person name="Rayyan A."/>
            <person name="Meyer T.E."/>
            <person name="Kyndt J.A."/>
        </authorList>
    </citation>
    <scope>NUCLEOTIDE SEQUENCE [LARGE SCALE GENOMIC DNA]</scope>
    <source>
        <strain evidence="13 14">XCP</strain>
    </source>
</reference>
<evidence type="ECO:0000256" key="8">
    <source>
        <dbReference type="ARBA" id="ARBA00022692"/>
    </source>
</evidence>
<evidence type="ECO:0000256" key="6">
    <source>
        <dbReference type="ARBA" id="ARBA00022475"/>
    </source>
</evidence>
<evidence type="ECO:0000256" key="1">
    <source>
        <dbReference type="ARBA" id="ARBA00002442"/>
    </source>
</evidence>
<feature type="transmembrane region" description="Helical" evidence="12">
    <location>
        <begin position="12"/>
        <end position="29"/>
    </location>
</feature>
<evidence type="ECO:0000256" key="3">
    <source>
        <dbReference type="ARBA" id="ARBA00008741"/>
    </source>
</evidence>
<keyword evidence="7 12" id="KW-0997">Cell inner membrane</keyword>
<keyword evidence="11 12" id="KW-0472">Membrane</keyword>
<evidence type="ECO:0000256" key="2">
    <source>
        <dbReference type="ARBA" id="ARBA00004377"/>
    </source>
</evidence>
<dbReference type="Proteomes" id="UP000248134">
    <property type="component" value="Unassembled WGS sequence"/>
</dbReference>
<dbReference type="RefSeq" id="WP_110786920.1">
    <property type="nucleotide sequence ID" value="NZ_QKQS01000023.1"/>
</dbReference>
<evidence type="ECO:0000256" key="7">
    <source>
        <dbReference type="ARBA" id="ARBA00022519"/>
    </source>
</evidence>
<evidence type="ECO:0000256" key="9">
    <source>
        <dbReference type="ARBA" id="ARBA00022748"/>
    </source>
</evidence>
<evidence type="ECO:0000313" key="14">
    <source>
        <dbReference type="Proteomes" id="UP000248134"/>
    </source>
</evidence>
<evidence type="ECO:0000256" key="11">
    <source>
        <dbReference type="ARBA" id="ARBA00023136"/>
    </source>
</evidence>
<protein>
    <recommendedName>
        <fullName evidence="4 12">Heme exporter protein D</fullName>
    </recommendedName>
</protein>